<evidence type="ECO:0000313" key="2">
    <source>
        <dbReference type="Proteomes" id="UP000735302"/>
    </source>
</evidence>
<comment type="caution">
    <text evidence="1">The sequence shown here is derived from an EMBL/GenBank/DDBJ whole genome shotgun (WGS) entry which is preliminary data.</text>
</comment>
<dbReference type="Proteomes" id="UP000735302">
    <property type="component" value="Unassembled WGS sequence"/>
</dbReference>
<dbReference type="AlphaFoldDB" id="A0AAV4B3T5"/>
<proteinExistence type="predicted"/>
<name>A0AAV4B3T5_9GAST</name>
<evidence type="ECO:0000313" key="1">
    <source>
        <dbReference type="EMBL" id="GFO15111.1"/>
    </source>
</evidence>
<sequence length="311" mass="34400">MKEPVLELMGVDKQTKIECEQFFYADFRTFSFDLYCSTTVSVARVALSGDVILHLCSLRISAGRNVALLQPVQITSDQATSQRINGLDFCGACQSKTQKSQFSSFTLHFFMPVNIFRIGLSNFCYGHSKKSIVDLSLALHNNYTLINAQFAMYELATDEYSIVPDPRILSPVDVIKLKKTRNSSGGLPVCGLEVFGDTACQTGHYGKECEHTCNCGEESVACHVATGICFSRCPNGRPEPGCGGSYYPFVVSCLKLSSRHHNPQSLMEILSSEALDPALEYVASFKPIRLRMAQLGDWLKEIICPSDDKIL</sequence>
<reference evidence="1 2" key="1">
    <citation type="journal article" date="2021" name="Elife">
        <title>Chloroplast acquisition without the gene transfer in kleptoplastic sea slugs, Plakobranchus ocellatus.</title>
        <authorList>
            <person name="Maeda T."/>
            <person name="Takahashi S."/>
            <person name="Yoshida T."/>
            <person name="Shimamura S."/>
            <person name="Takaki Y."/>
            <person name="Nagai Y."/>
            <person name="Toyoda A."/>
            <person name="Suzuki Y."/>
            <person name="Arimoto A."/>
            <person name="Ishii H."/>
            <person name="Satoh N."/>
            <person name="Nishiyama T."/>
            <person name="Hasebe M."/>
            <person name="Maruyama T."/>
            <person name="Minagawa J."/>
            <person name="Obokata J."/>
            <person name="Shigenobu S."/>
        </authorList>
    </citation>
    <scope>NUCLEOTIDE SEQUENCE [LARGE SCALE GENOMIC DNA]</scope>
</reference>
<protein>
    <submittedName>
        <fullName evidence="1">Fibrinogen-related molecule</fullName>
    </submittedName>
</protein>
<gene>
    <name evidence="1" type="ORF">PoB_004161600</name>
</gene>
<organism evidence="1 2">
    <name type="scientific">Plakobranchus ocellatus</name>
    <dbReference type="NCBI Taxonomy" id="259542"/>
    <lineage>
        <taxon>Eukaryota</taxon>
        <taxon>Metazoa</taxon>
        <taxon>Spiralia</taxon>
        <taxon>Lophotrochozoa</taxon>
        <taxon>Mollusca</taxon>
        <taxon>Gastropoda</taxon>
        <taxon>Heterobranchia</taxon>
        <taxon>Euthyneura</taxon>
        <taxon>Panpulmonata</taxon>
        <taxon>Sacoglossa</taxon>
        <taxon>Placobranchoidea</taxon>
        <taxon>Plakobranchidae</taxon>
        <taxon>Plakobranchus</taxon>
    </lineage>
</organism>
<keyword evidence="2" id="KW-1185">Reference proteome</keyword>
<accession>A0AAV4B3T5</accession>
<dbReference type="EMBL" id="BLXT01004603">
    <property type="protein sequence ID" value="GFO15111.1"/>
    <property type="molecule type" value="Genomic_DNA"/>
</dbReference>